<dbReference type="FunFam" id="3.50.80.10:FF:000001">
    <property type="entry name" value="D-aminoacyl-tRNA deacylase"/>
    <property type="match status" value="1"/>
</dbReference>
<dbReference type="InterPro" id="IPR023509">
    <property type="entry name" value="DTD-like_sf"/>
</dbReference>
<comment type="similarity">
    <text evidence="1 2">Belongs to the DTD family.</text>
</comment>
<name>C0GFY0_DETAL</name>
<keyword evidence="2" id="KW-0963">Cytoplasm</keyword>
<accession>C0GFY0</accession>
<organism evidence="3 4">
    <name type="scientific">Dethiobacter alkaliphilus AHT 1</name>
    <dbReference type="NCBI Taxonomy" id="555088"/>
    <lineage>
        <taxon>Bacteria</taxon>
        <taxon>Bacillati</taxon>
        <taxon>Bacillota</taxon>
        <taxon>Dethiobacteria</taxon>
        <taxon>Dethiobacterales</taxon>
        <taxon>Dethiobacteraceae</taxon>
        <taxon>Dethiobacter</taxon>
    </lineage>
</organism>
<evidence type="ECO:0000313" key="4">
    <source>
        <dbReference type="Proteomes" id="UP000006443"/>
    </source>
</evidence>
<dbReference type="eggNOG" id="COG1490">
    <property type="taxonomic scope" value="Bacteria"/>
</dbReference>
<evidence type="ECO:0000256" key="1">
    <source>
        <dbReference type="ARBA" id="ARBA00009673"/>
    </source>
</evidence>
<dbReference type="RefSeq" id="WP_008516104.1">
    <property type="nucleotide sequence ID" value="NZ_ACJM01000006.1"/>
</dbReference>
<dbReference type="PANTHER" id="PTHR10472">
    <property type="entry name" value="D-TYROSYL-TRNA TYR DEACYLASE"/>
    <property type="match status" value="1"/>
</dbReference>
<sequence length="150" mass="16473">MRVVIQRVSSARVDVDGEITGKINRGFLILLGVSPEDNEDDIAYLAEKTVNLRIFEDDAGKMNLSLLDIAGEALVVSQFTLYADTRKGRRPGFSGAAAPDLAQQLYEKFCEELRVRGITVATGRFGAMMDVSLTNHGPVTIIIDSEQRLK</sequence>
<comment type="function">
    <text evidence="2">An aminoacyl-tRNA editing enzyme that deacylates mischarged D-aminoacyl-tRNAs. Also deacylates mischarged glycyl-tRNA(Ala), protecting cells against glycine mischarging by AlaRS. Acts via tRNA-based rather than protein-based catalysis; rejects L-amino acids rather than detecting D-amino acids in the active site. By recycling D-aminoacyl-tRNA to D-amino acids and free tRNA molecules, this enzyme counteracts the toxicity associated with the formation of D-aminoacyl-tRNA entities in vivo and helps enforce protein L-homochirality.</text>
</comment>
<dbReference type="OrthoDB" id="9801395at2"/>
<comment type="catalytic activity">
    <reaction evidence="2">
        <text>glycyl-tRNA(Ala) + H2O = tRNA(Ala) + glycine + H(+)</text>
        <dbReference type="Rhea" id="RHEA:53744"/>
        <dbReference type="Rhea" id="RHEA-COMP:9657"/>
        <dbReference type="Rhea" id="RHEA-COMP:13640"/>
        <dbReference type="ChEBI" id="CHEBI:15377"/>
        <dbReference type="ChEBI" id="CHEBI:15378"/>
        <dbReference type="ChEBI" id="CHEBI:57305"/>
        <dbReference type="ChEBI" id="CHEBI:78442"/>
        <dbReference type="ChEBI" id="CHEBI:78522"/>
    </reaction>
</comment>
<protein>
    <recommendedName>
        <fullName evidence="2">D-aminoacyl-tRNA deacylase</fullName>
        <shortName evidence="2">DTD</shortName>
        <ecNumber evidence="2">3.1.1.96</ecNumber>
    </recommendedName>
    <alternativeName>
        <fullName evidence="2">Gly-tRNA(Ala) deacylase</fullName>
        <ecNumber evidence="2">3.1.1.-</ecNumber>
    </alternativeName>
</protein>
<dbReference type="GO" id="GO:0000049">
    <property type="term" value="F:tRNA binding"/>
    <property type="evidence" value="ECO:0007669"/>
    <property type="project" value="UniProtKB-UniRule"/>
</dbReference>
<dbReference type="SUPFAM" id="SSF69500">
    <property type="entry name" value="DTD-like"/>
    <property type="match status" value="1"/>
</dbReference>
<dbReference type="CDD" id="cd00563">
    <property type="entry name" value="Dtyr_deacylase"/>
    <property type="match status" value="1"/>
</dbReference>
<comment type="subunit">
    <text evidence="2">Homodimer.</text>
</comment>
<comment type="catalytic activity">
    <reaction evidence="2">
        <text>a D-aminoacyl-tRNA + H2O = a tRNA + a D-alpha-amino acid + H(+)</text>
        <dbReference type="Rhea" id="RHEA:13953"/>
        <dbReference type="Rhea" id="RHEA-COMP:10123"/>
        <dbReference type="Rhea" id="RHEA-COMP:10124"/>
        <dbReference type="ChEBI" id="CHEBI:15377"/>
        <dbReference type="ChEBI" id="CHEBI:15378"/>
        <dbReference type="ChEBI" id="CHEBI:59871"/>
        <dbReference type="ChEBI" id="CHEBI:78442"/>
        <dbReference type="ChEBI" id="CHEBI:79333"/>
        <dbReference type="EC" id="3.1.1.96"/>
    </reaction>
</comment>
<dbReference type="GO" id="GO:0005737">
    <property type="term" value="C:cytoplasm"/>
    <property type="evidence" value="ECO:0007669"/>
    <property type="project" value="UniProtKB-SubCell"/>
</dbReference>
<dbReference type="EC" id="3.1.1.-" evidence="2"/>
<keyword evidence="2" id="KW-0820">tRNA-binding</keyword>
<dbReference type="Gene3D" id="3.50.80.10">
    <property type="entry name" value="D-tyrosyl-tRNA(Tyr) deacylase"/>
    <property type="match status" value="1"/>
</dbReference>
<dbReference type="GO" id="GO:0019478">
    <property type="term" value="P:D-amino acid catabolic process"/>
    <property type="evidence" value="ECO:0007669"/>
    <property type="project" value="UniProtKB-UniRule"/>
</dbReference>
<comment type="caution">
    <text evidence="3">The sequence shown here is derived from an EMBL/GenBank/DDBJ whole genome shotgun (WGS) entry which is preliminary data.</text>
</comment>
<dbReference type="AlphaFoldDB" id="C0GFY0"/>
<dbReference type="Pfam" id="PF02580">
    <property type="entry name" value="Tyr_Deacylase"/>
    <property type="match status" value="1"/>
</dbReference>
<dbReference type="InterPro" id="IPR003732">
    <property type="entry name" value="Daa-tRNA_deacyls_DTD"/>
</dbReference>
<proteinExistence type="inferred from homology"/>
<dbReference type="PANTHER" id="PTHR10472:SF5">
    <property type="entry name" value="D-AMINOACYL-TRNA DEACYLASE 1"/>
    <property type="match status" value="1"/>
</dbReference>
<evidence type="ECO:0000256" key="2">
    <source>
        <dbReference type="HAMAP-Rule" id="MF_00518"/>
    </source>
</evidence>
<comment type="subcellular location">
    <subcellularLocation>
        <location evidence="2">Cytoplasm</location>
    </subcellularLocation>
</comment>
<comment type="domain">
    <text evidence="2">A Gly-cisPro motif from one monomer fits into the active site of the other monomer to allow specific chiral rejection of L-amino acids.</text>
</comment>
<dbReference type="GO" id="GO:0106026">
    <property type="term" value="F:Gly-tRNA(Ala) deacylase activity"/>
    <property type="evidence" value="ECO:0007669"/>
    <property type="project" value="UniProtKB-UniRule"/>
</dbReference>
<keyword evidence="2" id="KW-0694">RNA-binding</keyword>
<dbReference type="STRING" id="555088.DealDRAFT_1389"/>
<dbReference type="HAMAP" id="MF_00518">
    <property type="entry name" value="Deacylase_Dtd"/>
    <property type="match status" value="1"/>
</dbReference>
<dbReference type="EMBL" id="ACJM01000006">
    <property type="protein sequence ID" value="EEG77669.1"/>
    <property type="molecule type" value="Genomic_DNA"/>
</dbReference>
<dbReference type="NCBIfam" id="TIGR00256">
    <property type="entry name" value="D-aminoacyl-tRNA deacylase"/>
    <property type="match status" value="1"/>
</dbReference>
<dbReference type="Proteomes" id="UP000006443">
    <property type="component" value="Unassembled WGS sequence"/>
</dbReference>
<feature type="short sequence motif" description="Gly-cisPro motif, important for rejection of L-amino acids" evidence="2">
    <location>
        <begin position="137"/>
        <end position="138"/>
    </location>
</feature>
<gene>
    <name evidence="2" type="primary">dtd</name>
    <name evidence="3" type="ORF">DealDRAFT_1389</name>
</gene>
<evidence type="ECO:0000313" key="3">
    <source>
        <dbReference type="EMBL" id="EEG77669.1"/>
    </source>
</evidence>
<keyword evidence="4" id="KW-1185">Reference proteome</keyword>
<dbReference type="GO" id="GO:0051500">
    <property type="term" value="F:D-tyrosyl-tRNA(Tyr) deacylase activity"/>
    <property type="evidence" value="ECO:0007669"/>
    <property type="project" value="TreeGrafter"/>
</dbReference>
<dbReference type="GO" id="GO:0043908">
    <property type="term" value="F:Ser(Gly)-tRNA(Ala) hydrolase activity"/>
    <property type="evidence" value="ECO:0007669"/>
    <property type="project" value="UniProtKB-UniRule"/>
</dbReference>
<dbReference type="EC" id="3.1.1.96" evidence="2"/>
<keyword evidence="2" id="KW-0378">Hydrolase</keyword>
<reference evidence="3 4" key="1">
    <citation type="submission" date="2009-02" db="EMBL/GenBank/DDBJ databases">
        <title>Sequencing of the draft genome and assembly of Dethiobacter alkaliphilus AHT 1.</title>
        <authorList>
            <consortium name="US DOE Joint Genome Institute (JGI-PGF)"/>
            <person name="Lucas S."/>
            <person name="Copeland A."/>
            <person name="Lapidus A."/>
            <person name="Glavina del Rio T."/>
            <person name="Dalin E."/>
            <person name="Tice H."/>
            <person name="Bruce D."/>
            <person name="Goodwin L."/>
            <person name="Pitluck S."/>
            <person name="Larimer F."/>
            <person name="Land M.L."/>
            <person name="Hauser L."/>
            <person name="Muyzer G."/>
        </authorList>
    </citation>
    <scope>NUCLEOTIDE SEQUENCE [LARGE SCALE GENOMIC DNA]</scope>
    <source>
        <strain evidence="3 4">AHT 1</strain>
    </source>
</reference>